<gene>
    <name evidence="1" type="ORF">AGERDE_LOCUS2438</name>
</gene>
<name>A0A9N8VSG3_9GLOM</name>
<organism evidence="1 2">
    <name type="scientific">Ambispora gerdemannii</name>
    <dbReference type="NCBI Taxonomy" id="144530"/>
    <lineage>
        <taxon>Eukaryota</taxon>
        <taxon>Fungi</taxon>
        <taxon>Fungi incertae sedis</taxon>
        <taxon>Mucoromycota</taxon>
        <taxon>Glomeromycotina</taxon>
        <taxon>Glomeromycetes</taxon>
        <taxon>Archaeosporales</taxon>
        <taxon>Ambisporaceae</taxon>
        <taxon>Ambispora</taxon>
    </lineage>
</organism>
<dbReference type="EMBL" id="CAJVPL010000203">
    <property type="protein sequence ID" value="CAG8464780.1"/>
    <property type="molecule type" value="Genomic_DNA"/>
</dbReference>
<keyword evidence="2" id="KW-1185">Reference proteome</keyword>
<protein>
    <submittedName>
        <fullName evidence="1">13488_t:CDS:1</fullName>
    </submittedName>
</protein>
<reference evidence="1" key="1">
    <citation type="submission" date="2021-06" db="EMBL/GenBank/DDBJ databases">
        <authorList>
            <person name="Kallberg Y."/>
            <person name="Tangrot J."/>
            <person name="Rosling A."/>
        </authorList>
    </citation>
    <scope>NUCLEOTIDE SEQUENCE</scope>
    <source>
        <strain evidence="1">MT106</strain>
    </source>
</reference>
<comment type="caution">
    <text evidence="1">The sequence shown here is derived from an EMBL/GenBank/DDBJ whole genome shotgun (WGS) entry which is preliminary data.</text>
</comment>
<dbReference type="Proteomes" id="UP000789831">
    <property type="component" value="Unassembled WGS sequence"/>
</dbReference>
<accession>A0A9N8VSG3</accession>
<proteinExistence type="predicted"/>
<dbReference type="OrthoDB" id="2378260at2759"/>
<evidence type="ECO:0000313" key="1">
    <source>
        <dbReference type="EMBL" id="CAG8464780.1"/>
    </source>
</evidence>
<dbReference type="AlphaFoldDB" id="A0A9N8VSG3"/>
<sequence length="95" mass="10795">MPKISDPSAKPILITKQEAKAQVNEENMTKPEILLKIETLLEQLCESVQKNYSGLKLKKQSELLDILQEVKCLFDLDNAFNDQDCLENSGTDQQE</sequence>
<evidence type="ECO:0000313" key="2">
    <source>
        <dbReference type="Proteomes" id="UP000789831"/>
    </source>
</evidence>